<dbReference type="Proteomes" id="UP000186030">
    <property type="component" value="Unassembled WGS sequence"/>
</dbReference>
<reference evidence="2 4" key="4">
    <citation type="submission" date="2023-08" db="EMBL/GenBank/DDBJ databases">
        <title>Genome sequencing of the thermostable Gram positive bacteria Geobacillus proteiniphilus strain T-6.</title>
        <authorList>
            <person name="Shulami S."/>
            <person name="Shoham Y."/>
        </authorList>
    </citation>
    <scope>NUCLEOTIDE SEQUENCE [LARGE SCALE GENOMIC DNA]</scope>
    <source>
        <strain evidence="2 4">T-6</strain>
    </source>
</reference>
<keyword evidence="4" id="KW-1185">Reference proteome</keyword>
<evidence type="ECO:0000313" key="4">
    <source>
        <dbReference type="Proteomes" id="UP001223761"/>
    </source>
</evidence>
<proteinExistence type="predicted"/>
<dbReference type="RefSeq" id="WP_289668591.1">
    <property type="nucleotide sequence ID" value="NZ_CP133076.1"/>
</dbReference>
<accession>A0A1Q5SSZ3</accession>
<reference evidence="3" key="2">
    <citation type="submission" date="2017-01" db="EMBL/GenBank/DDBJ databases">
        <title>Genome sequencing and annotation of Geobacillus sp. 1017, a Hydrocarbon-Oxidizing Thermophilic Bacterium Isolated from a Heavy Oil Reservoir (China).</title>
        <authorList>
            <person name="Kadnikov V.V."/>
            <person name="Mardanov A.V."/>
            <person name="Poltaraus A.B."/>
            <person name="Sokolova D.S."/>
            <person name="Semenova E.M."/>
            <person name="Ravin N.V."/>
            <person name="Tourova T.P."/>
            <person name="Nazina T.N."/>
        </authorList>
    </citation>
    <scope>NUCLEOTIDE SEQUENCE [LARGE SCALE GENOMIC DNA]</scope>
    <source>
        <strain evidence="3">1017</strain>
    </source>
</reference>
<gene>
    <name evidence="1" type="ORF">BRO54_2838</name>
    <name evidence="2" type="ORF">RA955_03810</name>
</gene>
<dbReference type="Proteomes" id="UP001223761">
    <property type="component" value="Chromosome"/>
</dbReference>
<dbReference type="AlphaFoldDB" id="A0A1Q5SSZ3"/>
<evidence type="ECO:0000313" key="3">
    <source>
        <dbReference type="Proteomes" id="UP000186030"/>
    </source>
</evidence>
<evidence type="ECO:0000313" key="2">
    <source>
        <dbReference type="EMBL" id="WMJ17249.1"/>
    </source>
</evidence>
<protein>
    <submittedName>
        <fullName evidence="1">Mobile element protein</fullName>
    </submittedName>
</protein>
<evidence type="ECO:0000313" key="1">
    <source>
        <dbReference type="EMBL" id="OKO91137.1"/>
    </source>
</evidence>
<name>A0A1Q5SSZ3_9BACL</name>
<reference evidence="1" key="3">
    <citation type="journal article" date="2019" name="Int. J. Syst. Evol. Microbiol.">
        <title>Geobacillus proteiniphilus sp. nov., a thermophilic bacterium isolated from a high-temperature heavy oil reservoir in China.</title>
        <authorList>
            <person name="Semenova E.M."/>
            <person name="Sokolova D.S."/>
            <person name="Grouzdev D.S."/>
            <person name="Poltaraus A.B."/>
            <person name="Vinokurova N.G."/>
            <person name="Tourova T.P."/>
            <person name="Nazina T.N."/>
        </authorList>
    </citation>
    <scope>NUCLEOTIDE SEQUENCE</scope>
    <source>
        <strain evidence="1">1017</strain>
    </source>
</reference>
<reference evidence="1 3" key="1">
    <citation type="submission" date="2016-11" db="EMBL/GenBank/DDBJ databases">
        <authorList>
            <person name="Kadnikov V."/>
            <person name="Nazina T."/>
        </authorList>
    </citation>
    <scope>NUCLEOTIDE SEQUENCE [LARGE SCALE GENOMIC DNA]</scope>
    <source>
        <strain evidence="1 3">1017</strain>
    </source>
</reference>
<sequence length="70" mass="7978">MLHQTTAAHAAAFLGFLRMLKERDPDRLMVLVLEHACIHHAKMVKTFWREEGPYFPVISPSSLFATAEPD</sequence>
<organism evidence="1 3">
    <name type="scientific">Geobacillus proteiniphilus</name>
    <dbReference type="NCBI Taxonomy" id="860353"/>
    <lineage>
        <taxon>Bacteria</taxon>
        <taxon>Bacillati</taxon>
        <taxon>Bacillota</taxon>
        <taxon>Bacilli</taxon>
        <taxon>Bacillales</taxon>
        <taxon>Anoxybacillaceae</taxon>
        <taxon>Geobacillus</taxon>
    </lineage>
</organism>
<dbReference type="EMBL" id="CP133076">
    <property type="protein sequence ID" value="WMJ17249.1"/>
    <property type="molecule type" value="Genomic_DNA"/>
</dbReference>
<dbReference type="EMBL" id="MQMG01000041">
    <property type="protein sequence ID" value="OKO91137.1"/>
    <property type="molecule type" value="Genomic_DNA"/>
</dbReference>